<accession>A0A9J6GLK1</accession>
<evidence type="ECO:0000313" key="2">
    <source>
        <dbReference type="Proteomes" id="UP000821853"/>
    </source>
</evidence>
<proteinExistence type="predicted"/>
<dbReference type="OMA" id="ATHRPYS"/>
<name>A0A9J6GLK1_HAELO</name>
<keyword evidence="2" id="KW-1185">Reference proteome</keyword>
<dbReference type="GO" id="GO:0003676">
    <property type="term" value="F:nucleic acid binding"/>
    <property type="evidence" value="ECO:0007669"/>
    <property type="project" value="InterPro"/>
</dbReference>
<protein>
    <submittedName>
        <fullName evidence="1">Uncharacterized protein</fullName>
    </submittedName>
</protein>
<dbReference type="SUPFAM" id="SSF53098">
    <property type="entry name" value="Ribonuclease H-like"/>
    <property type="match status" value="1"/>
</dbReference>
<dbReference type="EMBL" id="JABSTR010000007">
    <property type="protein sequence ID" value="KAH9376170.1"/>
    <property type="molecule type" value="Genomic_DNA"/>
</dbReference>
<gene>
    <name evidence="1" type="ORF">HPB48_017162</name>
</gene>
<dbReference type="InterPro" id="IPR012337">
    <property type="entry name" value="RNaseH-like_sf"/>
</dbReference>
<dbReference type="AlphaFoldDB" id="A0A9J6GLK1"/>
<comment type="caution">
    <text evidence="1">The sequence shown here is derived from an EMBL/GenBank/DDBJ whole genome shotgun (WGS) entry which is preliminary data.</text>
</comment>
<dbReference type="Gene3D" id="3.30.420.10">
    <property type="entry name" value="Ribonuclease H-like superfamily/Ribonuclease H"/>
    <property type="match status" value="1"/>
</dbReference>
<sequence length="204" mass="20975">MTASLTAQAERLSEAGLPLTPCCGGGRKALKEAKLAARGVTCTAETYATDNTAVYVDVAQLPDRPHTFVAVVIRATDGSILNACSLRAPGAEQAEEVAIALALRSDPDTTTILSDSRSAITNFARSSIGETAAGLLPTRKSATTTIRSFPAHVGPIAGGAANRNETADAVARELAHRAAPPCASTAEDVDLQAEPLTTYGDILS</sequence>
<reference evidence="1 2" key="1">
    <citation type="journal article" date="2020" name="Cell">
        <title>Large-Scale Comparative Analyses of Tick Genomes Elucidate Their Genetic Diversity and Vector Capacities.</title>
        <authorList>
            <consortium name="Tick Genome and Microbiome Consortium (TIGMIC)"/>
            <person name="Jia N."/>
            <person name="Wang J."/>
            <person name="Shi W."/>
            <person name="Du L."/>
            <person name="Sun Y."/>
            <person name="Zhan W."/>
            <person name="Jiang J.F."/>
            <person name="Wang Q."/>
            <person name="Zhang B."/>
            <person name="Ji P."/>
            <person name="Bell-Sakyi L."/>
            <person name="Cui X.M."/>
            <person name="Yuan T.T."/>
            <person name="Jiang B.G."/>
            <person name="Yang W.F."/>
            <person name="Lam T.T."/>
            <person name="Chang Q.C."/>
            <person name="Ding S.J."/>
            <person name="Wang X.J."/>
            <person name="Zhu J.G."/>
            <person name="Ruan X.D."/>
            <person name="Zhao L."/>
            <person name="Wei J.T."/>
            <person name="Ye R.Z."/>
            <person name="Que T.C."/>
            <person name="Du C.H."/>
            <person name="Zhou Y.H."/>
            <person name="Cheng J.X."/>
            <person name="Dai P.F."/>
            <person name="Guo W.B."/>
            <person name="Han X.H."/>
            <person name="Huang E.J."/>
            <person name="Li L.F."/>
            <person name="Wei W."/>
            <person name="Gao Y.C."/>
            <person name="Liu J.Z."/>
            <person name="Shao H.Z."/>
            <person name="Wang X."/>
            <person name="Wang C.C."/>
            <person name="Yang T.C."/>
            <person name="Huo Q.B."/>
            <person name="Li W."/>
            <person name="Chen H.Y."/>
            <person name="Chen S.E."/>
            <person name="Zhou L.G."/>
            <person name="Ni X.B."/>
            <person name="Tian J.H."/>
            <person name="Sheng Y."/>
            <person name="Liu T."/>
            <person name="Pan Y.S."/>
            <person name="Xia L.Y."/>
            <person name="Li J."/>
            <person name="Zhao F."/>
            <person name="Cao W.C."/>
        </authorList>
    </citation>
    <scope>NUCLEOTIDE SEQUENCE [LARGE SCALE GENOMIC DNA]</scope>
    <source>
        <strain evidence="1">HaeL-2018</strain>
    </source>
</reference>
<dbReference type="Proteomes" id="UP000821853">
    <property type="component" value="Chromosome 5"/>
</dbReference>
<dbReference type="InterPro" id="IPR036397">
    <property type="entry name" value="RNaseH_sf"/>
</dbReference>
<evidence type="ECO:0000313" key="1">
    <source>
        <dbReference type="EMBL" id="KAH9376170.1"/>
    </source>
</evidence>
<dbReference type="VEuPathDB" id="VectorBase:HLOH_051338"/>
<organism evidence="1 2">
    <name type="scientific">Haemaphysalis longicornis</name>
    <name type="common">Bush tick</name>
    <dbReference type="NCBI Taxonomy" id="44386"/>
    <lineage>
        <taxon>Eukaryota</taxon>
        <taxon>Metazoa</taxon>
        <taxon>Ecdysozoa</taxon>
        <taxon>Arthropoda</taxon>
        <taxon>Chelicerata</taxon>
        <taxon>Arachnida</taxon>
        <taxon>Acari</taxon>
        <taxon>Parasitiformes</taxon>
        <taxon>Ixodida</taxon>
        <taxon>Ixodoidea</taxon>
        <taxon>Ixodidae</taxon>
        <taxon>Haemaphysalinae</taxon>
        <taxon>Haemaphysalis</taxon>
    </lineage>
</organism>